<keyword evidence="2" id="KW-1185">Reference proteome</keyword>
<dbReference type="AlphaFoldDB" id="I7M2H3"/>
<dbReference type="Gene3D" id="1.25.40.10">
    <property type="entry name" value="Tetratricopeptide repeat domain"/>
    <property type="match status" value="1"/>
</dbReference>
<evidence type="ECO:0000313" key="1">
    <source>
        <dbReference type="EMBL" id="EAS00390.2"/>
    </source>
</evidence>
<dbReference type="KEGG" id="tet:TTHERM_00220630"/>
<name>I7M2H3_TETTS</name>
<dbReference type="GeneID" id="7839480"/>
<accession>I7M2H3</accession>
<dbReference type="RefSeq" id="XP_001020635.2">
    <property type="nucleotide sequence ID" value="XM_001020635.2"/>
</dbReference>
<dbReference type="InterPro" id="IPR011990">
    <property type="entry name" value="TPR-like_helical_dom_sf"/>
</dbReference>
<dbReference type="InParanoid" id="I7M2H3"/>
<evidence type="ECO:0000313" key="2">
    <source>
        <dbReference type="Proteomes" id="UP000009168"/>
    </source>
</evidence>
<gene>
    <name evidence="1" type="ORF">TTHERM_00220630</name>
</gene>
<organism evidence="1 2">
    <name type="scientific">Tetrahymena thermophila (strain SB210)</name>
    <dbReference type="NCBI Taxonomy" id="312017"/>
    <lineage>
        <taxon>Eukaryota</taxon>
        <taxon>Sar</taxon>
        <taxon>Alveolata</taxon>
        <taxon>Ciliophora</taxon>
        <taxon>Intramacronucleata</taxon>
        <taxon>Oligohymenophorea</taxon>
        <taxon>Hymenostomatida</taxon>
        <taxon>Tetrahymenina</taxon>
        <taxon>Tetrahymenidae</taxon>
        <taxon>Tetrahymena</taxon>
    </lineage>
</organism>
<proteinExistence type="predicted"/>
<dbReference type="Proteomes" id="UP000009168">
    <property type="component" value="Unassembled WGS sequence"/>
</dbReference>
<dbReference type="EMBL" id="GG662621">
    <property type="protein sequence ID" value="EAS00390.2"/>
    <property type="molecule type" value="Genomic_DNA"/>
</dbReference>
<evidence type="ECO:0008006" key="3">
    <source>
        <dbReference type="Google" id="ProtNLM"/>
    </source>
</evidence>
<reference evidence="2" key="1">
    <citation type="journal article" date="2006" name="PLoS Biol.">
        <title>Macronuclear genome sequence of the ciliate Tetrahymena thermophila, a model eukaryote.</title>
        <authorList>
            <person name="Eisen J.A."/>
            <person name="Coyne R.S."/>
            <person name="Wu M."/>
            <person name="Wu D."/>
            <person name="Thiagarajan M."/>
            <person name="Wortman J.R."/>
            <person name="Badger J.H."/>
            <person name="Ren Q."/>
            <person name="Amedeo P."/>
            <person name="Jones K.M."/>
            <person name="Tallon L.J."/>
            <person name="Delcher A.L."/>
            <person name="Salzberg S.L."/>
            <person name="Silva J.C."/>
            <person name="Haas B.J."/>
            <person name="Majoros W.H."/>
            <person name="Farzad M."/>
            <person name="Carlton J.M."/>
            <person name="Smith R.K. Jr."/>
            <person name="Garg J."/>
            <person name="Pearlman R.E."/>
            <person name="Karrer K.M."/>
            <person name="Sun L."/>
            <person name="Manning G."/>
            <person name="Elde N.C."/>
            <person name="Turkewitz A.P."/>
            <person name="Asai D.J."/>
            <person name="Wilkes D.E."/>
            <person name="Wang Y."/>
            <person name="Cai H."/>
            <person name="Collins K."/>
            <person name="Stewart B.A."/>
            <person name="Lee S.R."/>
            <person name="Wilamowska K."/>
            <person name="Weinberg Z."/>
            <person name="Ruzzo W.L."/>
            <person name="Wloga D."/>
            <person name="Gaertig J."/>
            <person name="Frankel J."/>
            <person name="Tsao C.-C."/>
            <person name="Gorovsky M.A."/>
            <person name="Keeling P.J."/>
            <person name="Waller R.F."/>
            <person name="Patron N.J."/>
            <person name="Cherry J.M."/>
            <person name="Stover N.A."/>
            <person name="Krieger C.J."/>
            <person name="del Toro C."/>
            <person name="Ryder H.F."/>
            <person name="Williamson S.C."/>
            <person name="Barbeau R.A."/>
            <person name="Hamilton E.P."/>
            <person name="Orias E."/>
        </authorList>
    </citation>
    <scope>NUCLEOTIDE SEQUENCE [LARGE SCALE GENOMIC DNA]</scope>
    <source>
        <strain evidence="2">SB210</strain>
    </source>
</reference>
<dbReference type="SUPFAM" id="SSF48452">
    <property type="entry name" value="TPR-like"/>
    <property type="match status" value="1"/>
</dbReference>
<sequence length="1181" mass="139475">MLKLIHKYFAAYSIVSIDQFINNNWLNQLIQEIKKFKCCLQQLKLYSWFLYFGKFFSINFNEFVTQVFNLLTTIRFCLQEIFLILFLKINIFSQIQVKLKIQLAWIILIQENLQTMKSIVSASELEQIVMKSYRSNDFRNCLNTLSNYKFNQKSNGFSKYFMVMQLESHSYSTSDLGVIQKYIDHVLTIDEQPMAIQTLFTAFNGDLKSYFNHKWKFNFLFIQKKYKDALLEMKNMHSQLSIFKKNKLKIDLNQEQLLFLEYEKQEILLKQSICEILFSNCTNKNQMNNLYTLLSDIQIYQNASIIRKTKFYRFGLAQWNFFNCFSENDPQLSVSTILNRNTNELQNLMNESLKSLQSTLKMSGKQIHQENDQKQENTALKNKQIKLNQKYLQSQEFGARNFINFILSRWQVIIDDLEPIILSDANDGTQNSYYQQQQDHEKIVIQLQEQLNKKQTWLENKLYYLVIMGICYEQTQNYEKAKNVYEKLYSELEQTENNTMYDLIKLNLANCYVILGSFSQAKRLIEETICNTSNEIFQIYNKSMMKLYFEKDYEEALGLLSYLETQMISKNGIFDHLLPQEELILQKAISLSKCGDQASAITCLENFQISCNFSSIISISILSFMIQEYSYYIKKEFNQLNSVDMVGRLAKTLNIQANSITQKFLQGFVCTKLQKTDQGNIIFKEIVEFYEKSLLMKQNTIDLIQLQQIDIFLYSYCFLLAQSSNKKEKKEMKASIEKIQIKSEQEIQIIRDLFLFVDVKDSQFTDLQNQTEINFDQILPALLSVLISSIFLNQQHQQKYYESIKLLFFDKFNIIKEMSRQRQQSSFLESSGQNNIQNPPNNFTLFSFGEMAQIDKSTFLPQNSNIQNTLTFNKNSFDKEELQQYQYIESLPLPKEYCNKMFELIIEISEFYKEFKNYIEKNWTPQQFTFSKINADKEEEITISLQQTFSQFTSKHKPLIILFYNEIAQSITKLNDQSQINKCLQLICFKTKQILTRINFILSIFQQYFQPNKLALKLTILKLKSKQGNLNLKEVDFEGFQSFFSILSSQPYKESPQAQLEALVFQDLTLLFKELLINQDNTQIINSQSLSAIIEQVISTKDTSLFSLNQFYAEQQQNIFANIYTKQKQQNSFQEQINNEKQNELQSLQNNNLPQNQQIQNKQINLQQKKKKKSNCKCVIF</sequence>
<protein>
    <recommendedName>
        <fullName evidence="3">Tetratricopeptide repeat protein</fullName>
    </recommendedName>
</protein>